<dbReference type="AlphaFoldDB" id="A0ABD0RZM2"/>
<sequence>MSDDPDGVSTSHPSCNLRYRDSYLSAQRRNDRCRSFNHVAFAPCITEDISVL</sequence>
<protein>
    <submittedName>
        <fullName evidence="1">Uncharacterized protein</fullName>
    </submittedName>
</protein>
<reference evidence="1 2" key="1">
    <citation type="submission" date="2024-05" db="EMBL/GenBank/DDBJ databases">
        <title>Genome sequencing and assembly of Indian major carp, Cirrhinus mrigala (Hamilton, 1822).</title>
        <authorList>
            <person name="Mohindra V."/>
            <person name="Chowdhury L.M."/>
            <person name="Lal K."/>
            <person name="Jena J.K."/>
        </authorList>
    </citation>
    <scope>NUCLEOTIDE SEQUENCE [LARGE SCALE GENOMIC DNA]</scope>
    <source>
        <strain evidence="1">CM1030</strain>
        <tissue evidence="1">Blood</tissue>
    </source>
</reference>
<accession>A0ABD0RZM2</accession>
<organism evidence="1 2">
    <name type="scientific">Cirrhinus mrigala</name>
    <name type="common">Mrigala</name>
    <dbReference type="NCBI Taxonomy" id="683832"/>
    <lineage>
        <taxon>Eukaryota</taxon>
        <taxon>Metazoa</taxon>
        <taxon>Chordata</taxon>
        <taxon>Craniata</taxon>
        <taxon>Vertebrata</taxon>
        <taxon>Euteleostomi</taxon>
        <taxon>Actinopterygii</taxon>
        <taxon>Neopterygii</taxon>
        <taxon>Teleostei</taxon>
        <taxon>Ostariophysi</taxon>
        <taxon>Cypriniformes</taxon>
        <taxon>Cyprinidae</taxon>
        <taxon>Labeoninae</taxon>
        <taxon>Labeonini</taxon>
        <taxon>Cirrhinus</taxon>
    </lineage>
</organism>
<evidence type="ECO:0000313" key="2">
    <source>
        <dbReference type="Proteomes" id="UP001529510"/>
    </source>
</evidence>
<name>A0ABD0RZM2_CIRMR</name>
<comment type="caution">
    <text evidence="1">The sequence shown here is derived from an EMBL/GenBank/DDBJ whole genome shotgun (WGS) entry which is preliminary data.</text>
</comment>
<gene>
    <name evidence="1" type="ORF">M9458_001866</name>
</gene>
<dbReference type="Proteomes" id="UP001529510">
    <property type="component" value="Unassembled WGS sequence"/>
</dbReference>
<keyword evidence="2" id="KW-1185">Reference proteome</keyword>
<evidence type="ECO:0000313" key="1">
    <source>
        <dbReference type="EMBL" id="KAL0203848.1"/>
    </source>
</evidence>
<feature type="non-terminal residue" evidence="1">
    <location>
        <position position="52"/>
    </location>
</feature>
<dbReference type="EMBL" id="JAMKFB020000001">
    <property type="protein sequence ID" value="KAL0203848.1"/>
    <property type="molecule type" value="Genomic_DNA"/>
</dbReference>
<proteinExistence type="predicted"/>